<dbReference type="InterPro" id="IPR002347">
    <property type="entry name" value="SDR_fam"/>
</dbReference>
<feature type="region of interest" description="Disordered" evidence="6">
    <location>
        <begin position="113"/>
        <end position="135"/>
    </location>
</feature>
<dbReference type="SUPFAM" id="SSF51735">
    <property type="entry name" value="NAD(P)-binding Rossmann-fold domains"/>
    <property type="match status" value="1"/>
</dbReference>
<name>A0A310SBQ1_9HYME</name>
<dbReference type="InterPro" id="IPR031468">
    <property type="entry name" value="SMP_LBD"/>
</dbReference>
<evidence type="ECO:0000256" key="4">
    <source>
        <dbReference type="ARBA" id="ARBA00023121"/>
    </source>
</evidence>
<feature type="domain" description="C2" evidence="8">
    <location>
        <begin position="577"/>
        <end position="695"/>
    </location>
</feature>
<keyword evidence="5 7" id="KW-0472">Membrane</keyword>
<organism evidence="10 11">
    <name type="scientific">Eufriesea mexicana</name>
    <dbReference type="NCBI Taxonomy" id="516756"/>
    <lineage>
        <taxon>Eukaryota</taxon>
        <taxon>Metazoa</taxon>
        <taxon>Ecdysozoa</taxon>
        <taxon>Arthropoda</taxon>
        <taxon>Hexapoda</taxon>
        <taxon>Insecta</taxon>
        <taxon>Pterygota</taxon>
        <taxon>Neoptera</taxon>
        <taxon>Endopterygota</taxon>
        <taxon>Hymenoptera</taxon>
        <taxon>Apocrita</taxon>
        <taxon>Aculeata</taxon>
        <taxon>Apoidea</taxon>
        <taxon>Anthophila</taxon>
        <taxon>Apidae</taxon>
        <taxon>Eufriesea</taxon>
    </lineage>
</organism>
<evidence type="ECO:0000259" key="9">
    <source>
        <dbReference type="PROSITE" id="PS51847"/>
    </source>
</evidence>
<feature type="domain" description="C2" evidence="8">
    <location>
        <begin position="754"/>
        <end position="875"/>
    </location>
</feature>
<evidence type="ECO:0000256" key="5">
    <source>
        <dbReference type="ARBA" id="ARBA00023136"/>
    </source>
</evidence>
<dbReference type="GO" id="GO:0016020">
    <property type="term" value="C:membrane"/>
    <property type="evidence" value="ECO:0007669"/>
    <property type="project" value="UniProtKB-SubCell"/>
</dbReference>
<dbReference type="PROSITE" id="PS51847">
    <property type="entry name" value="SMP"/>
    <property type="match status" value="1"/>
</dbReference>
<dbReference type="PROSITE" id="PS50004">
    <property type="entry name" value="C2"/>
    <property type="match status" value="2"/>
</dbReference>
<keyword evidence="2" id="KW-0813">Transport</keyword>
<dbReference type="CDD" id="cd21669">
    <property type="entry name" value="SMP_SF"/>
    <property type="match status" value="1"/>
</dbReference>
<feature type="transmembrane region" description="Helical" evidence="7">
    <location>
        <begin position="179"/>
        <end position="212"/>
    </location>
</feature>
<dbReference type="Gene3D" id="3.40.50.720">
    <property type="entry name" value="NAD(P)-binding Rossmann-like Domain"/>
    <property type="match status" value="1"/>
</dbReference>
<evidence type="ECO:0000313" key="11">
    <source>
        <dbReference type="Proteomes" id="UP000250275"/>
    </source>
</evidence>
<dbReference type="InterPro" id="IPR052455">
    <property type="entry name" value="Tricalbin_domain"/>
</dbReference>
<keyword evidence="3" id="KW-0445">Lipid transport</keyword>
<dbReference type="SUPFAM" id="SSF49562">
    <property type="entry name" value="C2 domain (Calcium/lipid-binding domain, CaLB)"/>
    <property type="match status" value="2"/>
</dbReference>
<dbReference type="InterPro" id="IPR000008">
    <property type="entry name" value="C2_dom"/>
</dbReference>
<dbReference type="GO" id="GO:0008289">
    <property type="term" value="F:lipid binding"/>
    <property type="evidence" value="ECO:0007669"/>
    <property type="project" value="UniProtKB-KW"/>
</dbReference>
<protein>
    <submittedName>
        <fullName evidence="10">Retinol dehydrogenase 11</fullName>
    </submittedName>
</protein>
<proteinExistence type="predicted"/>
<evidence type="ECO:0000256" key="1">
    <source>
        <dbReference type="ARBA" id="ARBA00004370"/>
    </source>
</evidence>
<evidence type="ECO:0000259" key="8">
    <source>
        <dbReference type="PROSITE" id="PS50004"/>
    </source>
</evidence>
<comment type="subcellular location">
    <subcellularLocation>
        <location evidence="1">Membrane</location>
    </subcellularLocation>
</comment>
<keyword evidence="7" id="KW-1133">Transmembrane helix</keyword>
<dbReference type="GO" id="GO:0006869">
    <property type="term" value="P:lipid transport"/>
    <property type="evidence" value="ECO:0007669"/>
    <property type="project" value="UniProtKB-KW"/>
</dbReference>
<dbReference type="InterPro" id="IPR036291">
    <property type="entry name" value="NAD(P)-bd_dom_sf"/>
</dbReference>
<feature type="domain" description="SMP-LTD" evidence="9">
    <location>
        <begin position="239"/>
        <end position="437"/>
    </location>
</feature>
<dbReference type="SMART" id="SM00239">
    <property type="entry name" value="C2"/>
    <property type="match status" value="3"/>
</dbReference>
<dbReference type="Pfam" id="PF00168">
    <property type="entry name" value="C2"/>
    <property type="match status" value="2"/>
</dbReference>
<dbReference type="InterPro" id="IPR035892">
    <property type="entry name" value="C2_domain_sf"/>
</dbReference>
<keyword evidence="11" id="KW-1185">Reference proteome</keyword>
<dbReference type="EMBL" id="KQ764513">
    <property type="protein sequence ID" value="OAD54505.1"/>
    <property type="molecule type" value="Genomic_DNA"/>
</dbReference>
<evidence type="ECO:0000256" key="3">
    <source>
        <dbReference type="ARBA" id="ARBA00023055"/>
    </source>
</evidence>
<sequence length="1498" mass="165787">MKLLVSTRGPCWAVAGQDRHFASQPHGVELNHPCGLTVDGTSPSASMCPSPSRVRLRQRTAPSRSEDALIRGGLPGTRCMTRLTVTVNECRRRVVRMTDEACTYRVHESKREVTGGGNSTGNCSGSTGGPPRAINNTTGYNTAPGGANMTPEDTAPDEEFALAVIQKTQRDAEAIRGALYLGVALTIAWLIGAAGLSLAWLVLVLALAATILKARISRLLESTLQRELARLRRRRALYRDETAEWLTLLLNKWWRYSAASIFSLAKERLEPLLNEAKPGILGPLELRELTLGEQTPCITRIRTVDYANDDDIDGQTGQTKLSIEADIHLDCEQFRMLITTRLFGKGVGMDVDLAVEKLSVSGTILATLTLNSMAPFPHATSLSVSFLEKPDVWFSVRILRAVQMMEMPLIKTWIHAVVTDALASWIVDPGHLEMNLRARERPGPKFDSVTNSIPQGVLTVVLSQNGCAAPIGDEIKWLVVTVGDQRRVTSPLNSTWNEDVSFLVGVLDNEKVSIKLKAKRLVSTITLAQFELALGVYNWDNSQVIETVLQQKKPSRNSANIPNINARLEYTALPKLDPDLPQPELTEDNSHLSGVLVVYIHSADNLNSDNSQCNPYCILFNNRKKVKTTHYIRSTISPYWESRAQFLVQDYTQVSLSFVVYSWNISKSTDSDMLGLAILSLSQESTWIIRKELVLSGSNVTSTMTVSVLFYPVKSVQQVVTSRRSSLTFPISDDEPKSKRNNLPWMQQAKLLLTHKDIDPASSDVSSLLSTGSGLMEVTLIRAKDLVAKDLNGFSDPFCELKLNNETKYKSSIKKKTLNPCWDESSIMGLPRNGETLDVVLWDHDTFGMKDYLGKVSLTLDDIRKLSNSDQSHWFTLRGTKTGSVELKIKVLSEECETQSTYAASNVSESSTQLNIENSETASNIIRRPSMEKSKMRLHLDVVPPPPPPRTVTLLKPIISSQSDKASIGSKDSNEMNGTQNSWIPRVITESVTDVVDETDAAKLRERRSSHNSLTPSPEQSFEVNIEDKNESKGVTLSLEPRGGGEADATELLQGSGLAHAVSQPDMLGRIRQPSPRLRLRPNELKVVNGTKEKYSGIEGKVLQAQGLHVAHIAQLYCRIKLQICTSPDKIISSTNSGKTLAKSRLLPAMPNPQFSIDFHIEGDNVPRQSLLIFEIRSASKELLASRRITLHELLGVSAATDEIHTWLALNNGASLEVQIAHGRELKSANSGIGKETVKELAKRKATVILACKNLKTAQNAISHIRTQISTGELVPMELNLASFSSIREFTTEVIKNFAEIHVLINNAGVYVPFKEHALTDDGFEIHFGVNHLGHFLLTNLLLDHLKQSGPSRIVIVTSKLFESGVIDFSNLNGEKGLVVKERMNPAYCNSKLANTYFGIELAKQTKNCGINVYMVCPGFTYTGLFRNVKRSWFHYIIFSPLALLFLRTPNQGAQTVLHCATEPSLSNESGNIYRDCKLYTSKKELDPDVALRLWNMI</sequence>
<dbReference type="Proteomes" id="UP000250275">
    <property type="component" value="Unassembled WGS sequence"/>
</dbReference>
<dbReference type="OrthoDB" id="270970at2759"/>
<evidence type="ECO:0000256" key="7">
    <source>
        <dbReference type="SAM" id="Phobius"/>
    </source>
</evidence>
<dbReference type="PANTHER" id="PTHR46980">
    <property type="entry name" value="TRICALBIN-1-RELATED"/>
    <property type="match status" value="1"/>
</dbReference>
<gene>
    <name evidence="10" type="ORF">WN48_06694</name>
</gene>
<dbReference type="CDD" id="cd00030">
    <property type="entry name" value="C2"/>
    <property type="match status" value="2"/>
</dbReference>
<evidence type="ECO:0000256" key="2">
    <source>
        <dbReference type="ARBA" id="ARBA00022448"/>
    </source>
</evidence>
<dbReference type="PANTHER" id="PTHR46980:SF2">
    <property type="entry name" value="TRICALBIN-1-RELATED"/>
    <property type="match status" value="1"/>
</dbReference>
<evidence type="ECO:0000256" key="6">
    <source>
        <dbReference type="SAM" id="MobiDB-lite"/>
    </source>
</evidence>
<feature type="region of interest" description="Disordered" evidence="6">
    <location>
        <begin position="962"/>
        <end position="981"/>
    </location>
</feature>
<dbReference type="Gene3D" id="2.60.40.150">
    <property type="entry name" value="C2 domain"/>
    <property type="match status" value="2"/>
</dbReference>
<accession>A0A310SBQ1</accession>
<reference evidence="10 11" key="1">
    <citation type="submission" date="2015-07" db="EMBL/GenBank/DDBJ databases">
        <title>The genome of Eufriesea mexicana.</title>
        <authorList>
            <person name="Pan H."/>
            <person name="Kapheim K."/>
        </authorList>
    </citation>
    <scope>NUCLEOTIDE SEQUENCE [LARGE SCALE GENOMIC DNA]</scope>
    <source>
        <strain evidence="10">0111107269</strain>
        <tissue evidence="10">Whole body</tissue>
    </source>
</reference>
<dbReference type="Pfam" id="PF00106">
    <property type="entry name" value="adh_short"/>
    <property type="match status" value="1"/>
</dbReference>
<keyword evidence="4" id="KW-0446">Lipid-binding</keyword>
<keyword evidence="7" id="KW-0812">Transmembrane</keyword>
<evidence type="ECO:0000313" key="10">
    <source>
        <dbReference type="EMBL" id="OAD54505.1"/>
    </source>
</evidence>